<gene>
    <name evidence="1" type="ORF">G2W53_009489</name>
</gene>
<keyword evidence="2" id="KW-1185">Reference proteome</keyword>
<reference evidence="1" key="1">
    <citation type="submission" date="2020-09" db="EMBL/GenBank/DDBJ databases">
        <title>Genome-Enabled Discovery of Anthraquinone Biosynthesis in Senna tora.</title>
        <authorList>
            <person name="Kang S.-H."/>
            <person name="Pandey R.P."/>
            <person name="Lee C.-M."/>
            <person name="Sim J.-S."/>
            <person name="Jeong J.-T."/>
            <person name="Choi B.-S."/>
            <person name="Jung M."/>
            <person name="Ginzburg D."/>
            <person name="Zhao K."/>
            <person name="Won S.Y."/>
            <person name="Oh T.-J."/>
            <person name="Yu Y."/>
            <person name="Kim N.-H."/>
            <person name="Lee O.R."/>
            <person name="Lee T.-H."/>
            <person name="Bashyal P."/>
            <person name="Kim T.-S."/>
            <person name="Lee W.-H."/>
            <person name="Kawkins C."/>
            <person name="Kim C.-K."/>
            <person name="Kim J.S."/>
            <person name="Ahn B.O."/>
            <person name="Rhee S.Y."/>
            <person name="Sohng J.K."/>
        </authorList>
    </citation>
    <scope>NUCLEOTIDE SEQUENCE</scope>
    <source>
        <tissue evidence="1">Leaf</tissue>
    </source>
</reference>
<evidence type="ECO:0000313" key="2">
    <source>
        <dbReference type="Proteomes" id="UP000634136"/>
    </source>
</evidence>
<name>A0A835CA11_9FABA</name>
<proteinExistence type="predicted"/>
<organism evidence="1 2">
    <name type="scientific">Senna tora</name>
    <dbReference type="NCBI Taxonomy" id="362788"/>
    <lineage>
        <taxon>Eukaryota</taxon>
        <taxon>Viridiplantae</taxon>
        <taxon>Streptophyta</taxon>
        <taxon>Embryophyta</taxon>
        <taxon>Tracheophyta</taxon>
        <taxon>Spermatophyta</taxon>
        <taxon>Magnoliopsida</taxon>
        <taxon>eudicotyledons</taxon>
        <taxon>Gunneridae</taxon>
        <taxon>Pentapetalae</taxon>
        <taxon>rosids</taxon>
        <taxon>fabids</taxon>
        <taxon>Fabales</taxon>
        <taxon>Fabaceae</taxon>
        <taxon>Caesalpinioideae</taxon>
        <taxon>Cassia clade</taxon>
        <taxon>Senna</taxon>
    </lineage>
</organism>
<comment type="caution">
    <text evidence="1">The sequence shown here is derived from an EMBL/GenBank/DDBJ whole genome shotgun (WGS) entry which is preliminary data.</text>
</comment>
<dbReference type="EMBL" id="JAAIUW010000004">
    <property type="protein sequence ID" value="KAF7834630.1"/>
    <property type="molecule type" value="Genomic_DNA"/>
</dbReference>
<sequence length="24" mass="2726">MGFAQIWSDFFLKDSHSLPLAVSE</sequence>
<evidence type="ECO:0000313" key="1">
    <source>
        <dbReference type="EMBL" id="KAF7834630.1"/>
    </source>
</evidence>
<accession>A0A835CA11</accession>
<dbReference type="AlphaFoldDB" id="A0A835CA11"/>
<dbReference type="Proteomes" id="UP000634136">
    <property type="component" value="Unassembled WGS sequence"/>
</dbReference>
<protein>
    <submittedName>
        <fullName evidence="1">Uncharacterized protein</fullName>
    </submittedName>
</protein>